<dbReference type="Proteomes" id="UP000195602">
    <property type="component" value="Unassembled WGS sequence"/>
</dbReference>
<gene>
    <name evidence="3" type="ORF">A9F13_02g02970</name>
</gene>
<keyword evidence="2" id="KW-0812">Transmembrane</keyword>
<name>A0AA91Q3M8_CLALS</name>
<evidence type="ECO:0000256" key="2">
    <source>
        <dbReference type="SAM" id="Phobius"/>
    </source>
</evidence>
<dbReference type="GO" id="GO:0000324">
    <property type="term" value="C:fungal-type vacuole"/>
    <property type="evidence" value="ECO:0007669"/>
    <property type="project" value="TreeGrafter"/>
</dbReference>
<feature type="region of interest" description="Disordered" evidence="1">
    <location>
        <begin position="53"/>
        <end position="81"/>
    </location>
</feature>
<feature type="transmembrane region" description="Helical" evidence="2">
    <location>
        <begin position="202"/>
        <end position="225"/>
    </location>
</feature>
<proteinExistence type="predicted"/>
<feature type="transmembrane region" description="Helical" evidence="2">
    <location>
        <begin position="280"/>
        <end position="302"/>
    </location>
</feature>
<comment type="caution">
    <text evidence="3">The sequence shown here is derived from an EMBL/GenBank/DDBJ whole genome shotgun (WGS) entry which is preliminary data.</text>
</comment>
<dbReference type="AlphaFoldDB" id="A0AA91Q3M8"/>
<sequence>MAEQPPGDSHANATADSSGNFHPRNAYEPSPVLYYAHRARLVPNYVLERLSAAHHQHHHHDQRPQAAREENENPYTSFADDPYIRTVNHDWHQFLASVKDPQQYTPDVLHNAPLDQPPAYDRPWGGDERLRSAFLPGTGLAQEADVEHLPGFWSRIFSRQSRTADDSPRHRTKAGYWMSDEKRKDVMPTLHRIFVQNPLVPLFLRILILMFSACALALASSIYVYSQRKYEDYNVDQQPSTIFAIVVQCVAIVYVVYIAYDEYSGKPLGLRNPLGKMKLVMFDLLFIICSSANMSLAFYSLYDDEWVCKTDRTPYLKAYGIFYPTVNFLCRRQKALASFLLTVLFLWVLTFTISIIRLIDRVSTNPRDD</sequence>
<keyword evidence="2" id="KW-1133">Transmembrane helix</keyword>
<organism evidence="3 4">
    <name type="scientific">Clavispora lusitaniae</name>
    <name type="common">Candida lusitaniae</name>
    <dbReference type="NCBI Taxonomy" id="36911"/>
    <lineage>
        <taxon>Eukaryota</taxon>
        <taxon>Fungi</taxon>
        <taxon>Dikarya</taxon>
        <taxon>Ascomycota</taxon>
        <taxon>Saccharomycotina</taxon>
        <taxon>Pichiomycetes</taxon>
        <taxon>Metschnikowiaceae</taxon>
        <taxon>Clavispora</taxon>
    </lineage>
</organism>
<dbReference type="OMA" id="YDDEWVC"/>
<feature type="compositionally biased region" description="Polar residues" evidence="1">
    <location>
        <begin position="11"/>
        <end position="20"/>
    </location>
</feature>
<dbReference type="InterPro" id="IPR037737">
    <property type="entry name" value="Srf1"/>
</dbReference>
<dbReference type="EMBL" id="LYUB02000002">
    <property type="protein sequence ID" value="OVF10477.1"/>
    <property type="molecule type" value="Genomic_DNA"/>
</dbReference>
<evidence type="ECO:0000256" key="1">
    <source>
        <dbReference type="SAM" id="MobiDB-lite"/>
    </source>
</evidence>
<feature type="transmembrane region" description="Helical" evidence="2">
    <location>
        <begin position="240"/>
        <end position="260"/>
    </location>
</feature>
<accession>A0AA91Q3M8</accession>
<feature type="compositionally biased region" description="Basic and acidic residues" evidence="1">
    <location>
        <begin position="62"/>
        <end position="71"/>
    </location>
</feature>
<keyword evidence="2" id="KW-0472">Membrane</keyword>
<protein>
    <submittedName>
        <fullName evidence="3">Regulator of phospholipase D</fullName>
    </submittedName>
</protein>
<dbReference type="PANTHER" id="PTHR36819:SF1">
    <property type="entry name" value="REGULATOR OF PHOSPHOLIPASE D SRF1"/>
    <property type="match status" value="1"/>
</dbReference>
<dbReference type="KEGG" id="clus:A9F13_02g02970"/>
<evidence type="ECO:0000313" key="3">
    <source>
        <dbReference type="EMBL" id="OVF10477.1"/>
    </source>
</evidence>
<dbReference type="PANTHER" id="PTHR36819">
    <property type="entry name" value="REGULATOR OF PHOSPHOLIPASE D SRF1"/>
    <property type="match status" value="1"/>
</dbReference>
<feature type="transmembrane region" description="Helical" evidence="2">
    <location>
        <begin position="337"/>
        <end position="359"/>
    </location>
</feature>
<reference evidence="3 4" key="1">
    <citation type="submission" date="2017-04" db="EMBL/GenBank/DDBJ databases">
        <title>Draft genome of the yeast Clavispora lusitaniae type strain CBS 6936.</title>
        <authorList>
            <person name="Durrens P."/>
            <person name="Klopp C."/>
            <person name="Biteau N."/>
            <person name="Fitton-Ouhabi V."/>
            <person name="Dementhon K."/>
            <person name="Accoceberry I."/>
            <person name="Sherman D.J."/>
            <person name="Noel T."/>
        </authorList>
    </citation>
    <scope>NUCLEOTIDE SEQUENCE [LARGE SCALE GENOMIC DNA]</scope>
    <source>
        <strain evidence="3 4">CBS 6936</strain>
    </source>
</reference>
<evidence type="ECO:0000313" key="4">
    <source>
        <dbReference type="Proteomes" id="UP000195602"/>
    </source>
</evidence>
<dbReference type="GO" id="GO:0071944">
    <property type="term" value="C:cell periphery"/>
    <property type="evidence" value="ECO:0007669"/>
    <property type="project" value="TreeGrafter"/>
</dbReference>
<feature type="region of interest" description="Disordered" evidence="1">
    <location>
        <begin position="1"/>
        <end position="24"/>
    </location>
</feature>